<evidence type="ECO:0000313" key="6">
    <source>
        <dbReference type="Proteomes" id="UP000008281"/>
    </source>
</evidence>
<dbReference type="Gene3D" id="1.10.510.10">
    <property type="entry name" value="Transferase(Phosphotransferase) domain 1"/>
    <property type="match status" value="1"/>
</dbReference>
<dbReference type="PROSITE" id="PS00107">
    <property type="entry name" value="PROTEIN_KINASE_ATP"/>
    <property type="match status" value="1"/>
</dbReference>
<dbReference type="GO" id="GO:0004674">
    <property type="term" value="F:protein serine/threonine kinase activity"/>
    <property type="evidence" value="ECO:0007669"/>
    <property type="project" value="TreeGrafter"/>
</dbReference>
<dbReference type="InterPro" id="IPR011009">
    <property type="entry name" value="Kinase-like_dom_sf"/>
</dbReference>
<dbReference type="PANTHER" id="PTHR24346:SF30">
    <property type="entry name" value="MATERNAL EMBRYONIC LEUCINE ZIPPER KINASE"/>
    <property type="match status" value="1"/>
</dbReference>
<gene>
    <name evidence="5" type="ORF">CRE_12461</name>
</gene>
<evidence type="ECO:0000256" key="3">
    <source>
        <dbReference type="PROSITE-ProRule" id="PRU10141"/>
    </source>
</evidence>
<dbReference type="AlphaFoldDB" id="E3M714"/>
<dbReference type="OrthoDB" id="5796135at2759"/>
<dbReference type="PROSITE" id="PS50011">
    <property type="entry name" value="PROTEIN_KINASE_DOM"/>
    <property type="match status" value="1"/>
</dbReference>
<reference evidence="5" key="1">
    <citation type="submission" date="2007-07" db="EMBL/GenBank/DDBJ databases">
        <title>PCAP assembly of the Caenorhabditis remanei genome.</title>
        <authorList>
            <consortium name="The Caenorhabditis remanei Sequencing Consortium"/>
            <person name="Wilson R.K."/>
        </authorList>
    </citation>
    <scope>NUCLEOTIDE SEQUENCE [LARGE SCALE GENOMIC DNA]</scope>
    <source>
        <strain evidence="5">PB4641</strain>
    </source>
</reference>
<evidence type="ECO:0000256" key="2">
    <source>
        <dbReference type="ARBA" id="ARBA00022840"/>
    </source>
</evidence>
<feature type="binding site" evidence="3">
    <location>
        <position position="214"/>
    </location>
    <ligand>
        <name>ATP</name>
        <dbReference type="ChEBI" id="CHEBI:30616"/>
    </ligand>
</feature>
<evidence type="ECO:0000259" key="4">
    <source>
        <dbReference type="PROSITE" id="PS50011"/>
    </source>
</evidence>
<keyword evidence="2 3" id="KW-0067">ATP-binding</keyword>
<dbReference type="EMBL" id="DS268427">
    <property type="protein sequence ID" value="EFO93695.1"/>
    <property type="molecule type" value="Genomic_DNA"/>
</dbReference>
<accession>E3M714</accession>
<evidence type="ECO:0000313" key="5">
    <source>
        <dbReference type="EMBL" id="EFO93695.1"/>
    </source>
</evidence>
<protein>
    <recommendedName>
        <fullName evidence="4">Protein kinase domain-containing protein</fullName>
    </recommendedName>
</protein>
<keyword evidence="1 3" id="KW-0547">Nucleotide-binding</keyword>
<feature type="domain" description="Protein kinase" evidence="4">
    <location>
        <begin position="185"/>
        <end position="405"/>
    </location>
</feature>
<dbReference type="InParanoid" id="E3M714"/>
<keyword evidence="6" id="KW-1185">Reference proteome</keyword>
<dbReference type="Gene3D" id="3.30.200.20">
    <property type="entry name" value="Phosphorylase Kinase, domain 1"/>
    <property type="match status" value="1"/>
</dbReference>
<dbReference type="InterPro" id="IPR000719">
    <property type="entry name" value="Prot_kinase_dom"/>
</dbReference>
<dbReference type="GO" id="GO:0005524">
    <property type="term" value="F:ATP binding"/>
    <property type="evidence" value="ECO:0007669"/>
    <property type="project" value="UniProtKB-UniRule"/>
</dbReference>
<organism evidence="6">
    <name type="scientific">Caenorhabditis remanei</name>
    <name type="common">Caenorhabditis vulgaris</name>
    <dbReference type="NCBI Taxonomy" id="31234"/>
    <lineage>
        <taxon>Eukaryota</taxon>
        <taxon>Metazoa</taxon>
        <taxon>Ecdysozoa</taxon>
        <taxon>Nematoda</taxon>
        <taxon>Chromadorea</taxon>
        <taxon>Rhabditida</taxon>
        <taxon>Rhabditina</taxon>
        <taxon>Rhabditomorpha</taxon>
        <taxon>Rhabditoidea</taxon>
        <taxon>Rhabditidae</taxon>
        <taxon>Peloderinae</taxon>
        <taxon>Caenorhabditis</taxon>
    </lineage>
</organism>
<dbReference type="SUPFAM" id="SSF56112">
    <property type="entry name" value="Protein kinase-like (PK-like)"/>
    <property type="match status" value="1"/>
</dbReference>
<dbReference type="STRING" id="31234.E3M714"/>
<sequence>MLKSIAFCGSSNIAALFENNVKLASTTTGTHFATFEMDQYSTDVHGCDDFLYVANRKEWVFWTCEPSKCYRSKDPQKIKMIQKMVEIGGDSVLLENRNGQCLLYEIRRMDKPRWTIVSKEPSTSINVTSQYVCLERHKNTVRVVKICSGNEIPWWRIAKKKHEDEGDVDSVASQKVNEGPKIEDFVHIRDVGQGTYGLVGEYRSKRTGHRVAIKTLNRSLRYNEAYLIQRETINMAKISHRNVVHLYQLMEIMTTNLSNIIDSSGRLDEYDASQVLKSIGEALSYCHFKQLIHRDVKPDIILISGDSVKLEDFGVSTFEQGRTICDTEGYMAPKIITDQMYSYQVDSYALGVIVHQILTTTMPFNDEKDGGKSKKWKFDTNESFSEDIMEVLSELLEAKPKKDGQ</sequence>
<dbReference type="GO" id="GO:0005737">
    <property type="term" value="C:cytoplasm"/>
    <property type="evidence" value="ECO:0007669"/>
    <property type="project" value="TreeGrafter"/>
</dbReference>
<dbReference type="PANTHER" id="PTHR24346">
    <property type="entry name" value="MAP/MICROTUBULE AFFINITY-REGULATING KINASE"/>
    <property type="match status" value="1"/>
</dbReference>
<dbReference type="Proteomes" id="UP000008281">
    <property type="component" value="Unassembled WGS sequence"/>
</dbReference>
<dbReference type="eggNOG" id="KOG0583">
    <property type="taxonomic scope" value="Eukaryota"/>
</dbReference>
<dbReference type="InterPro" id="IPR017441">
    <property type="entry name" value="Protein_kinase_ATP_BS"/>
</dbReference>
<dbReference type="HOGENOM" id="CLU_032946_0_0_1"/>
<dbReference type="GO" id="GO:0035556">
    <property type="term" value="P:intracellular signal transduction"/>
    <property type="evidence" value="ECO:0007669"/>
    <property type="project" value="TreeGrafter"/>
</dbReference>
<name>E3M714_CAERE</name>
<evidence type="ECO:0000256" key="1">
    <source>
        <dbReference type="ARBA" id="ARBA00022741"/>
    </source>
</evidence>
<proteinExistence type="predicted"/>
<dbReference type="Pfam" id="PF00069">
    <property type="entry name" value="Pkinase"/>
    <property type="match status" value="1"/>
</dbReference>